<gene>
    <name evidence="4" type="ORF">C2E20_8974</name>
</gene>
<organism evidence="4 5">
    <name type="scientific">Micractinium conductrix</name>
    <dbReference type="NCBI Taxonomy" id="554055"/>
    <lineage>
        <taxon>Eukaryota</taxon>
        <taxon>Viridiplantae</taxon>
        <taxon>Chlorophyta</taxon>
        <taxon>core chlorophytes</taxon>
        <taxon>Trebouxiophyceae</taxon>
        <taxon>Chlorellales</taxon>
        <taxon>Chlorellaceae</taxon>
        <taxon>Chlorella clade</taxon>
        <taxon>Micractinium</taxon>
    </lineage>
</organism>
<dbReference type="Pfam" id="PF10358">
    <property type="entry name" value="NT-C2"/>
    <property type="match status" value="1"/>
</dbReference>
<dbReference type="STRING" id="554055.A0A2P6UZR7"/>
<evidence type="ECO:0000256" key="2">
    <source>
        <dbReference type="SAM" id="MobiDB-lite"/>
    </source>
</evidence>
<feature type="compositionally biased region" description="Polar residues" evidence="2">
    <location>
        <begin position="241"/>
        <end position="252"/>
    </location>
</feature>
<feature type="coiled-coil region" evidence="1">
    <location>
        <begin position="263"/>
        <end position="297"/>
    </location>
</feature>
<feature type="domain" description="C2 NT-type" evidence="3">
    <location>
        <begin position="8"/>
        <end position="148"/>
    </location>
</feature>
<dbReference type="AlphaFoldDB" id="A0A2P6UZR7"/>
<feature type="coiled-coil region" evidence="1">
    <location>
        <begin position="914"/>
        <end position="963"/>
    </location>
</feature>
<feature type="coiled-coil region" evidence="1">
    <location>
        <begin position="322"/>
        <end position="391"/>
    </location>
</feature>
<keyword evidence="5" id="KW-1185">Reference proteome</keyword>
<comment type="caution">
    <text evidence="4">The sequence shown here is derived from an EMBL/GenBank/DDBJ whole genome shotgun (WGS) entry which is preliminary data.</text>
</comment>
<feature type="coiled-coil region" evidence="1">
    <location>
        <begin position="643"/>
        <end position="695"/>
    </location>
</feature>
<proteinExistence type="predicted"/>
<dbReference type="InterPro" id="IPR019448">
    <property type="entry name" value="NT-C2"/>
</dbReference>
<accession>A0A2P6UZR7</accession>
<evidence type="ECO:0000259" key="3">
    <source>
        <dbReference type="PROSITE" id="PS51840"/>
    </source>
</evidence>
<dbReference type="EMBL" id="LHPF02000064">
    <property type="protein sequence ID" value="PSC67340.1"/>
    <property type="molecule type" value="Genomic_DNA"/>
</dbReference>
<dbReference type="OrthoDB" id="515468at2759"/>
<feature type="coiled-coil region" evidence="1">
    <location>
        <begin position="759"/>
        <end position="844"/>
    </location>
</feature>
<feature type="compositionally biased region" description="Low complexity" evidence="2">
    <location>
        <begin position="199"/>
        <end position="229"/>
    </location>
</feature>
<protein>
    <recommendedName>
        <fullName evidence="3">C2 NT-type domain-containing protein</fullName>
    </recommendedName>
</protein>
<reference evidence="4 5" key="1">
    <citation type="journal article" date="2018" name="Plant J.">
        <title>Genome sequences of Chlorella sorokiniana UTEX 1602 and Micractinium conductrix SAG 241.80: implications to maltose excretion by a green alga.</title>
        <authorList>
            <person name="Arriola M.B."/>
            <person name="Velmurugan N."/>
            <person name="Zhang Y."/>
            <person name="Plunkett M.H."/>
            <person name="Hondzo H."/>
            <person name="Barney B.M."/>
        </authorList>
    </citation>
    <scope>NUCLEOTIDE SEQUENCE [LARGE SCALE GENOMIC DNA]</scope>
    <source>
        <strain evidence="4 5">SAG 241.80</strain>
    </source>
</reference>
<feature type="region of interest" description="Disordered" evidence="2">
    <location>
        <begin position="1028"/>
        <end position="1078"/>
    </location>
</feature>
<name>A0A2P6UZR7_9CHLO</name>
<sequence>MFRKLKAGLGSKSSKSKFRLDVAVTRVEGLPPGVAACRLQWARGAKVAVTKLVPAADGAVEWNEELSQIATLVRTPSGGYEEKAYEFKLQAPDPSHPSKPPATVGKAALDMARFAPAPGGPPRVQQVALTVPLGGGSATLHLLVGATEVKGMGPDDDAMSVMTGASGLSSVMHSTEQDLSGFRMDSSRDLGHAARHTPADSAHPPSATAPAPAAAAPAAAPLTASAALEASRRSSEAPSIATISEAQPSSSVGGEVGDSAVLLLRTQAELEAAKEAVAERDERVRRLQQELAEAHQDLAARQAPAPAAPAPAAADSDAGEALAVLRAQNADLVGEAEALRSQLIASAAAAAASASAAGGAAAESSALQEQLAVAQARVGQLEGELEQAAAAAQAAGSASAAASSGGDDATATAAKLAIAERKIQQLAALVQQGAASGEDGARVAELQAALEAAEHDVAEAEAMAQEAMEMAEGARDELAAVQGEKERLEAEAAELRAEAEEAQGSVRWREEREAKKEAEWDARLKEAYKRMEESLSLAERMQRDKDGLEERCSVLLSEKQAIEAKLDPNAVDQQVALEVEAARRAAEAQARVEVEALQQRLRAMEEYVEEADSKRLASASRVSELEAALAVTKRGEEDTYGQIQAAEERAEGLSLELQYAQGEAARLAAELELAREAAERRAREHQRSVAEVGARCEALTVGLEAARGEARQEAAVAGELRSRVMLLQEDLEGAKLASAAAAAAGVGVGAAAAGGADAAARARLEREVAERQRAAEERAAQLEAMGRELGAVRASLDEAQAAREAAEAALAEARRSAASAAAQAAEVEAALAAKEAQLSAAQEAQRSSLALMSARGRGSTMGEEEGEARSLREELAAEQGARAAEVAGLTSQLAEAQSLAAYSGGEMAGLVQALAEARGDAQEAAAKLAEAREEVSRLRSGPDGELRARIERLEKELVIQRNRAEVNALFKEEHDRIAQDLVETKLVWAEAQEAIVKLKRSLVKSQEKNVNFSAKLTKMETKMYATFNGTAESMQKGAKKLGSKLSMKRGSSRDPEGGAAGGQSAGSELPSPVPSAEP</sequence>
<keyword evidence="1" id="KW-0175">Coiled coil</keyword>
<dbReference type="Proteomes" id="UP000239649">
    <property type="component" value="Unassembled WGS sequence"/>
</dbReference>
<feature type="coiled-coil region" evidence="1">
    <location>
        <begin position="443"/>
        <end position="614"/>
    </location>
</feature>
<feature type="region of interest" description="Disordered" evidence="2">
    <location>
        <begin position="191"/>
        <end position="255"/>
    </location>
</feature>
<dbReference type="PROSITE" id="PS51840">
    <property type="entry name" value="C2_NT"/>
    <property type="match status" value="1"/>
</dbReference>
<evidence type="ECO:0000313" key="5">
    <source>
        <dbReference type="Proteomes" id="UP000239649"/>
    </source>
</evidence>
<evidence type="ECO:0000256" key="1">
    <source>
        <dbReference type="SAM" id="Coils"/>
    </source>
</evidence>
<evidence type="ECO:0000313" key="4">
    <source>
        <dbReference type="EMBL" id="PSC67340.1"/>
    </source>
</evidence>